<dbReference type="PROSITE" id="PS50023">
    <property type="entry name" value="LIM_DOMAIN_2"/>
    <property type="match status" value="2"/>
</dbReference>
<gene>
    <name evidence="8" type="primary">RvY_03618-1</name>
    <name evidence="8" type="synonym">RvY_03618.1</name>
    <name evidence="8" type="ORF">RvY_03618</name>
</gene>
<dbReference type="OrthoDB" id="5911912at2759"/>
<evidence type="ECO:0000256" key="5">
    <source>
        <dbReference type="ARBA" id="ARBA00023038"/>
    </source>
</evidence>
<dbReference type="EMBL" id="BDGG01000002">
    <property type="protein sequence ID" value="GAU91349.1"/>
    <property type="molecule type" value="Genomic_DNA"/>
</dbReference>
<dbReference type="InterPro" id="IPR001781">
    <property type="entry name" value="Znf_LIM"/>
</dbReference>
<dbReference type="STRING" id="947166.A0A1D1UNP9"/>
<dbReference type="Pfam" id="PF00412">
    <property type="entry name" value="LIM"/>
    <property type="match status" value="2"/>
</dbReference>
<dbReference type="PANTHER" id="PTHR24212">
    <property type="entry name" value="ZYXIN/TRIP6"/>
    <property type="match status" value="1"/>
</dbReference>
<dbReference type="AlphaFoldDB" id="A0A1D1UNP9"/>
<evidence type="ECO:0000256" key="2">
    <source>
        <dbReference type="ARBA" id="ARBA00022723"/>
    </source>
</evidence>
<dbReference type="CDD" id="cd08368">
    <property type="entry name" value="LIM"/>
    <property type="match status" value="1"/>
</dbReference>
<keyword evidence="4 6" id="KW-0862">Zinc</keyword>
<evidence type="ECO:0000256" key="1">
    <source>
        <dbReference type="ARBA" id="ARBA00009611"/>
    </source>
</evidence>
<proteinExistence type="inferred from homology"/>
<evidence type="ECO:0000259" key="7">
    <source>
        <dbReference type="PROSITE" id="PS50023"/>
    </source>
</evidence>
<dbReference type="GO" id="GO:0046872">
    <property type="term" value="F:metal ion binding"/>
    <property type="evidence" value="ECO:0007669"/>
    <property type="project" value="UniProtKB-KW"/>
</dbReference>
<dbReference type="SUPFAM" id="SSF57716">
    <property type="entry name" value="Glucocorticoid receptor-like (DNA-binding domain)"/>
    <property type="match status" value="1"/>
</dbReference>
<dbReference type="Gene3D" id="2.10.110.10">
    <property type="entry name" value="Cysteine Rich Protein"/>
    <property type="match status" value="2"/>
</dbReference>
<dbReference type="Proteomes" id="UP000186922">
    <property type="component" value="Unassembled WGS sequence"/>
</dbReference>
<protein>
    <recommendedName>
        <fullName evidence="7">LIM zinc-binding domain-containing protein</fullName>
    </recommendedName>
</protein>
<sequence length="148" mass="17224">MAEPVGPCAGCSEPIFRDQDHLAVRDLGRLYHINCLNCTNCRDNLRGPFSLWEYQDPLCDRCLEERSPRCEECHNPVSDMKVRTKFGYFHPDCFVCTACKFPFINDQEKTYYNVDGRPFCHRDAMEEVNRPVAPSGHQFQETHVREGF</sequence>
<evidence type="ECO:0000313" key="8">
    <source>
        <dbReference type="EMBL" id="GAU91349.1"/>
    </source>
</evidence>
<dbReference type="PANTHER" id="PTHR24212:SF8">
    <property type="entry name" value="LIM ZINC FINGER DOMAIN CONTAINING PROTEIN"/>
    <property type="match status" value="1"/>
</dbReference>
<keyword evidence="2 6" id="KW-0479">Metal-binding</keyword>
<comment type="similarity">
    <text evidence="1">Belongs to the zyxin/ajuba family.</text>
</comment>
<dbReference type="SMART" id="SM00132">
    <property type="entry name" value="LIM"/>
    <property type="match status" value="2"/>
</dbReference>
<comment type="caution">
    <text evidence="8">The sequence shown here is derived from an EMBL/GenBank/DDBJ whole genome shotgun (WGS) entry which is preliminary data.</text>
</comment>
<organism evidence="8 9">
    <name type="scientific">Ramazzottius varieornatus</name>
    <name type="common">Water bear</name>
    <name type="synonym">Tardigrade</name>
    <dbReference type="NCBI Taxonomy" id="947166"/>
    <lineage>
        <taxon>Eukaryota</taxon>
        <taxon>Metazoa</taxon>
        <taxon>Ecdysozoa</taxon>
        <taxon>Tardigrada</taxon>
        <taxon>Eutardigrada</taxon>
        <taxon>Parachela</taxon>
        <taxon>Hypsibioidea</taxon>
        <taxon>Ramazzottiidae</taxon>
        <taxon>Ramazzottius</taxon>
    </lineage>
</organism>
<feature type="domain" description="LIM zinc-binding" evidence="7">
    <location>
        <begin position="68"/>
        <end position="130"/>
    </location>
</feature>
<keyword evidence="9" id="KW-1185">Reference proteome</keyword>
<evidence type="ECO:0000313" key="9">
    <source>
        <dbReference type="Proteomes" id="UP000186922"/>
    </source>
</evidence>
<evidence type="ECO:0000256" key="3">
    <source>
        <dbReference type="ARBA" id="ARBA00022737"/>
    </source>
</evidence>
<accession>A0A1D1UNP9</accession>
<reference evidence="8 9" key="1">
    <citation type="journal article" date="2016" name="Nat. Commun.">
        <title>Extremotolerant tardigrade genome and improved radiotolerance of human cultured cells by tardigrade-unique protein.</title>
        <authorList>
            <person name="Hashimoto T."/>
            <person name="Horikawa D.D."/>
            <person name="Saito Y."/>
            <person name="Kuwahara H."/>
            <person name="Kozuka-Hata H."/>
            <person name="Shin-I T."/>
            <person name="Minakuchi Y."/>
            <person name="Ohishi K."/>
            <person name="Motoyama A."/>
            <person name="Aizu T."/>
            <person name="Enomoto A."/>
            <person name="Kondo K."/>
            <person name="Tanaka S."/>
            <person name="Hara Y."/>
            <person name="Koshikawa S."/>
            <person name="Sagara H."/>
            <person name="Miura T."/>
            <person name="Yokobori S."/>
            <person name="Miyagawa K."/>
            <person name="Suzuki Y."/>
            <person name="Kubo T."/>
            <person name="Oyama M."/>
            <person name="Kohara Y."/>
            <person name="Fujiyama A."/>
            <person name="Arakawa K."/>
            <person name="Katayama T."/>
            <person name="Toyoda A."/>
            <person name="Kunieda T."/>
        </authorList>
    </citation>
    <scope>NUCLEOTIDE SEQUENCE [LARGE SCALE GENOMIC DNA]</scope>
    <source>
        <strain evidence="8 9">YOKOZUNA-1</strain>
    </source>
</reference>
<dbReference type="PROSITE" id="PS00478">
    <property type="entry name" value="LIM_DOMAIN_1"/>
    <property type="match status" value="2"/>
</dbReference>
<keyword evidence="3" id="KW-0677">Repeat</keyword>
<evidence type="ECO:0000256" key="4">
    <source>
        <dbReference type="ARBA" id="ARBA00022833"/>
    </source>
</evidence>
<keyword evidence="5 6" id="KW-0440">LIM domain</keyword>
<evidence type="ECO:0000256" key="6">
    <source>
        <dbReference type="PROSITE-ProRule" id="PRU00125"/>
    </source>
</evidence>
<feature type="domain" description="LIM zinc-binding" evidence="7">
    <location>
        <begin position="6"/>
        <end position="67"/>
    </location>
</feature>
<name>A0A1D1UNP9_RAMVA</name>